<dbReference type="Pfam" id="PF08516">
    <property type="entry name" value="ADAM_CR"/>
    <property type="match status" value="1"/>
</dbReference>
<feature type="domain" description="EGF-like" evidence="6">
    <location>
        <begin position="232"/>
        <end position="266"/>
    </location>
</feature>
<comment type="caution">
    <text evidence="8">The sequence shown here is derived from an EMBL/GenBank/DDBJ whole genome shotgun (WGS) entry which is preliminary data.</text>
</comment>
<dbReference type="PROSITE" id="PS50214">
    <property type="entry name" value="DISINTEGRIN_2"/>
    <property type="match status" value="1"/>
</dbReference>
<dbReference type="InterPro" id="IPR006586">
    <property type="entry name" value="ADAM_Cys-rich"/>
</dbReference>
<dbReference type="GO" id="GO:0006509">
    <property type="term" value="P:membrane protein ectodomain proteolysis"/>
    <property type="evidence" value="ECO:0007669"/>
    <property type="project" value="TreeGrafter"/>
</dbReference>
<evidence type="ECO:0000256" key="3">
    <source>
        <dbReference type="PROSITE-ProRule" id="PRU00076"/>
    </source>
</evidence>
<dbReference type="FunFam" id="4.10.70.10:FF:000001">
    <property type="entry name" value="Disintegrin and metalloproteinase domain-containing protein 22"/>
    <property type="match status" value="1"/>
</dbReference>
<protein>
    <submittedName>
        <fullName evidence="8">Uncharacterized protein</fullName>
    </submittedName>
</protein>
<dbReference type="InterPro" id="IPR036436">
    <property type="entry name" value="Disintegrin_dom_sf"/>
</dbReference>
<accession>A0A819FG37</accession>
<evidence type="ECO:0000259" key="6">
    <source>
        <dbReference type="PROSITE" id="PS50026"/>
    </source>
</evidence>
<dbReference type="SMART" id="SM00608">
    <property type="entry name" value="ACR"/>
    <property type="match status" value="1"/>
</dbReference>
<dbReference type="InterPro" id="IPR001762">
    <property type="entry name" value="Disintegrin_dom"/>
</dbReference>
<comment type="caution">
    <text evidence="3">Lacks conserved residue(s) required for the propagation of feature annotation.</text>
</comment>
<feature type="disulfide bond" evidence="2">
    <location>
        <begin position="67"/>
        <end position="87"/>
    </location>
</feature>
<gene>
    <name evidence="8" type="ORF">OXD698_LOCUS22170</name>
</gene>
<keyword evidence="1 3" id="KW-1015">Disulfide bond</keyword>
<evidence type="ECO:0000256" key="2">
    <source>
        <dbReference type="PROSITE-ProRule" id="PRU00068"/>
    </source>
</evidence>
<dbReference type="AlphaFoldDB" id="A0A819FG37"/>
<keyword evidence="5" id="KW-1133">Transmembrane helix</keyword>
<keyword evidence="5" id="KW-0472">Membrane</keyword>
<dbReference type="PROSITE" id="PS50026">
    <property type="entry name" value="EGF_3"/>
    <property type="match status" value="1"/>
</dbReference>
<feature type="transmembrane region" description="Helical" evidence="5">
    <location>
        <begin position="293"/>
        <end position="315"/>
    </location>
</feature>
<evidence type="ECO:0000256" key="1">
    <source>
        <dbReference type="ARBA" id="ARBA00023157"/>
    </source>
</evidence>
<feature type="region of interest" description="Disordered" evidence="4">
    <location>
        <begin position="416"/>
        <end position="449"/>
    </location>
</feature>
<reference evidence="8" key="1">
    <citation type="submission" date="2021-02" db="EMBL/GenBank/DDBJ databases">
        <authorList>
            <person name="Nowell W R."/>
        </authorList>
    </citation>
    <scope>NUCLEOTIDE SEQUENCE</scope>
</reference>
<proteinExistence type="predicted"/>
<dbReference type="PROSITE" id="PS00022">
    <property type="entry name" value="EGF_1"/>
    <property type="match status" value="1"/>
</dbReference>
<sequence>MVRRSKMPVCGNGIVDAGEDCDCGLNKSCISVEACCNPRTCQFYSGAECLSGTCCSGCKLLPSGYPCRESRNTCDVPEFCDGISPQCPEDDNLTDGSSCHDDGICFHGMCVGAQQQCIDLWGPDSKIAHDSCYINFNPSGSMTGHCGYDSRLNKYIPCFDNDVKCGLLHCEGGMSYPRIASSNFMISNVNTREGSFECKTISSPIHSVLVNDGSICGESSFCQNNTCIKQNIKQSCNPQKTCSGNGICTSLGLCYCNPNWKGKDCSIYDFKHHDISSFNRSLPFGPNPVSPTAFAGIATITFLLFILCLIISCLFRSKNRQDRRKSHELTVIHSHHHPQVTMNPTDIEPNRTKILTQFDHTSQSLVSTPIFPHRTPLHRSPFMTSTRSITSACTGLSYLPTDTPRSIRYTNRKASTNGIFSDSETPRTRPRRQLHHVNANGGGSPSLHINSNHRHQQTYATLALKRQHNSNISYESSRKIYNDIDKLSTNENLRDFIQVLDSFAQEKFGDEIDLNTHTFEKNSTIASSPTETNESITIDSGYQSTKQLMNTDEYAVIVKTKRTNEKFHQRRRSYSSIDNKEQFCT</sequence>
<dbReference type="Gene3D" id="4.10.70.10">
    <property type="entry name" value="Disintegrin domain"/>
    <property type="match status" value="1"/>
</dbReference>
<dbReference type="SMART" id="SM00050">
    <property type="entry name" value="DISIN"/>
    <property type="match status" value="1"/>
</dbReference>
<evidence type="ECO:0000313" key="8">
    <source>
        <dbReference type="EMBL" id="CAF3867501.1"/>
    </source>
</evidence>
<dbReference type="SUPFAM" id="SSF57552">
    <property type="entry name" value="Blood coagulation inhibitor (disintegrin)"/>
    <property type="match status" value="1"/>
</dbReference>
<evidence type="ECO:0000256" key="5">
    <source>
        <dbReference type="SAM" id="Phobius"/>
    </source>
</evidence>
<keyword evidence="3" id="KW-0245">EGF-like domain</keyword>
<organism evidence="8 9">
    <name type="scientific">Adineta steineri</name>
    <dbReference type="NCBI Taxonomy" id="433720"/>
    <lineage>
        <taxon>Eukaryota</taxon>
        <taxon>Metazoa</taxon>
        <taxon>Spiralia</taxon>
        <taxon>Gnathifera</taxon>
        <taxon>Rotifera</taxon>
        <taxon>Eurotatoria</taxon>
        <taxon>Bdelloidea</taxon>
        <taxon>Adinetida</taxon>
        <taxon>Adinetidae</taxon>
        <taxon>Adineta</taxon>
    </lineage>
</organism>
<dbReference type="Proteomes" id="UP000663844">
    <property type="component" value="Unassembled WGS sequence"/>
</dbReference>
<evidence type="ECO:0000259" key="7">
    <source>
        <dbReference type="PROSITE" id="PS50214"/>
    </source>
</evidence>
<dbReference type="EMBL" id="CAJOAZ010001872">
    <property type="protein sequence ID" value="CAF3867501.1"/>
    <property type="molecule type" value="Genomic_DNA"/>
</dbReference>
<evidence type="ECO:0000313" key="9">
    <source>
        <dbReference type="Proteomes" id="UP000663844"/>
    </source>
</evidence>
<evidence type="ECO:0000256" key="4">
    <source>
        <dbReference type="SAM" id="MobiDB-lite"/>
    </source>
</evidence>
<dbReference type="PANTHER" id="PTHR11905:SF248">
    <property type="entry name" value="DISINTEGRIN AND METALLOPROTEINASE DOMAIN-CONTAINING PROTEIN UNC-71"/>
    <property type="match status" value="1"/>
</dbReference>
<feature type="disulfide bond" evidence="3">
    <location>
        <begin position="256"/>
        <end position="265"/>
    </location>
</feature>
<name>A0A819FG37_9BILA</name>
<feature type="domain" description="Disintegrin" evidence="7">
    <location>
        <begin position="7"/>
        <end position="95"/>
    </location>
</feature>
<dbReference type="InterPro" id="IPR000742">
    <property type="entry name" value="EGF"/>
</dbReference>
<dbReference type="Pfam" id="PF00200">
    <property type="entry name" value="Disintegrin"/>
    <property type="match status" value="1"/>
</dbReference>
<dbReference type="Pfam" id="PF23106">
    <property type="entry name" value="EGF_Teneurin"/>
    <property type="match status" value="1"/>
</dbReference>
<dbReference type="PANTHER" id="PTHR11905">
    <property type="entry name" value="ADAM A DISINTEGRIN AND METALLOPROTEASE DOMAIN"/>
    <property type="match status" value="1"/>
</dbReference>
<keyword evidence="5" id="KW-0812">Transmembrane</keyword>